<reference evidence="39 40" key="2">
    <citation type="journal article" date="2018" name="Genome Biol.">
        <title>SKESA: strategic k-mer extension for scrupulous assemblies.</title>
        <authorList>
            <person name="Souvorov A."/>
            <person name="Agarwala R."/>
            <person name="Lipman D.J."/>
        </authorList>
    </citation>
    <scope>NUCLEOTIDE SEQUENCE [LARGE SCALE GENOMIC DNA]</scope>
    <source>
        <strain evidence="17">09CEB371LM</strain>
        <strain evidence="19">2017-325981-023-01</strain>
        <strain evidence="18 40">DMG1500109</strain>
    </source>
</reference>
<dbReference type="Proteomes" id="UP000403352">
    <property type="component" value="Unassembled WGS sequence"/>
</dbReference>
<evidence type="ECO:0000313" key="12">
    <source>
        <dbReference type="EMBL" id="EAH2281683.1"/>
    </source>
</evidence>
<dbReference type="EMBL" id="AABGUK010000004">
    <property type="protein sequence ID" value="EAH4242622.1"/>
    <property type="molecule type" value="Genomic_DNA"/>
</dbReference>
<dbReference type="EMBL" id="JACAVN010000002">
    <property type="protein sequence ID" value="NYA00983.1"/>
    <property type="molecule type" value="Genomic_DNA"/>
</dbReference>
<dbReference type="KEGG" id="lmok:CQ02_14200"/>
<evidence type="ECO:0000313" key="33">
    <source>
        <dbReference type="Proteomes" id="UP000528151"/>
    </source>
</evidence>
<evidence type="ECO:0000313" key="22">
    <source>
        <dbReference type="Proteomes" id="UP000272537"/>
    </source>
</evidence>
<evidence type="ECO:0000313" key="16">
    <source>
        <dbReference type="EMBL" id="EDO0984568.1"/>
    </source>
</evidence>
<dbReference type="EMBL" id="AABAGT010000003">
    <property type="protein sequence ID" value="EAG0866143.1"/>
    <property type="molecule type" value="Genomic_DNA"/>
</dbReference>
<proteinExistence type="predicted"/>
<dbReference type="EMBL" id="AABGHY010000003">
    <property type="protein sequence ID" value="EAH3293880.1"/>
    <property type="molecule type" value="Genomic_DNA"/>
</dbReference>
<accession>A0A1S7FH55</accession>
<dbReference type="EMBL" id="AABEMN010000024">
    <property type="protein sequence ID" value="EAG9520846.1"/>
    <property type="molecule type" value="Genomic_DNA"/>
</dbReference>
<dbReference type="EMBL" id="AAASLB010000003">
    <property type="protein sequence ID" value="EAE4941773.1"/>
    <property type="molecule type" value="Genomic_DNA"/>
</dbReference>
<dbReference type="Proteomes" id="UP000533021">
    <property type="component" value="Unassembled WGS sequence"/>
</dbReference>
<evidence type="ECO:0000313" key="29">
    <source>
        <dbReference type="Proteomes" id="UP000467536"/>
    </source>
</evidence>
<feature type="transmembrane region" description="Helical" evidence="1">
    <location>
        <begin position="12"/>
        <end position="29"/>
    </location>
</feature>
<evidence type="ECO:0000313" key="31">
    <source>
        <dbReference type="Proteomes" id="UP000522199"/>
    </source>
</evidence>
<dbReference type="Proteomes" id="UP000840039">
    <property type="component" value="Unassembled WGS sequence"/>
</dbReference>
<dbReference type="Proteomes" id="UP000522199">
    <property type="component" value="Unassembled WGS sequence"/>
</dbReference>
<reference evidence="20 36" key="8">
    <citation type="submission" date="2020-06" db="EMBL/GenBank/DDBJ databases">
        <title>Two Listeria outbreaks in Switzerland in 2018 and 2020.</title>
        <authorList>
            <person name="Stevens M.J.A."/>
            <person name="Bloemberg G."/>
            <person name="Nusch-Inderbinnen M."/>
            <person name="Stephan R."/>
        </authorList>
    </citation>
    <scope>NUCLEOTIDE SEQUENCE [LARGE SCALE GENOMIC DNA]</scope>
    <source>
        <strain evidence="20 36">N18-0707</strain>
    </source>
</reference>
<dbReference type="EMBL" id="AABBZO010000001">
    <property type="protein sequence ID" value="EAG4460858.1"/>
    <property type="molecule type" value="Genomic_DNA"/>
</dbReference>
<dbReference type="EMBL" id="AABDGJ010000001">
    <property type="protein sequence ID" value="EAG6989175.1"/>
    <property type="molecule type" value="Genomic_DNA"/>
</dbReference>
<evidence type="ECO:0000313" key="15">
    <source>
        <dbReference type="EMBL" id="ECY9782889.1"/>
    </source>
</evidence>
<evidence type="ECO:0000256" key="1">
    <source>
        <dbReference type="SAM" id="Phobius"/>
    </source>
</evidence>
<evidence type="ECO:0000313" key="19">
    <source>
        <dbReference type="EMBL" id="HAJ9593445.1"/>
    </source>
</evidence>
<comment type="caution">
    <text evidence="6">The sequence shown here is derived from an EMBL/GenBank/DDBJ whole genome shotgun (WGS) entry which is preliminary data.</text>
</comment>
<gene>
    <name evidence="7" type="ORF">A8L61_02480</name>
    <name evidence="9" type="ORF">AB917_01015</name>
    <name evidence="5" type="ORF">ART25_09085</name>
    <name evidence="2" type="ORF">ARY78_08740</name>
    <name evidence="8" type="ORF">CA369_01020</name>
    <name evidence="10" type="ORF">CW845_03795</name>
    <name evidence="12" type="ORF">D4920_06340</name>
    <name evidence="11" type="ORF">D4B11_13810</name>
    <name evidence="13" type="ORF">D5N24_05685</name>
    <name evidence="3" type="ORF">DQ70_06175</name>
    <name evidence="21" type="ORF">DYZ80_01135</name>
    <name evidence="6" type="ORF">E1W56_06915</name>
    <name evidence="14" type="ORF">E5F58_11560</name>
    <name evidence="15" type="ORF">F6515_07765</name>
    <name evidence="16" type="ORF">FV747_00965</name>
    <name evidence="17" type="ORF">GHH22_05810</name>
    <name evidence="18" type="ORF">GI949_01000</name>
    <name evidence="19" type="ORF">HQN34_001648</name>
    <name evidence="20" type="ORF">HZJ64_03980</name>
    <name evidence="4" type="ORF">QD52_05125</name>
</gene>
<dbReference type="EMBL" id="AAAIXK010000004">
    <property type="protein sequence ID" value="EAC5550513.1"/>
    <property type="molecule type" value="Genomic_DNA"/>
</dbReference>
<dbReference type="EMBL" id="AABFVG010000003">
    <property type="protein sequence ID" value="EAH2281683.1"/>
    <property type="molecule type" value="Genomic_DNA"/>
</dbReference>
<reference evidence="6 27" key="5">
    <citation type="submission" date="2019-03" db="EMBL/GenBank/DDBJ databases">
        <authorList>
            <person name="Ashton P.M."/>
            <person name="Dallman T."/>
            <person name="Nair S."/>
            <person name="De Pinna E."/>
            <person name="Peters T."/>
            <person name="Grant K."/>
        </authorList>
    </citation>
    <scope>NUCLEOTIDE SEQUENCE [LARGE SCALE GENOMIC DNA]</scope>
    <source>
        <strain evidence="12 35">282333</strain>
        <strain evidence="13 34">282352</strain>
        <strain evidence="11 37">289003</strain>
        <strain evidence="16 29">788324</strain>
        <strain evidence="6">RL15000286</strain>
    </source>
</reference>
<dbReference type="Proteomes" id="UP000527632">
    <property type="component" value="Unassembled WGS sequence"/>
</dbReference>
<evidence type="ECO:0000313" key="24">
    <source>
        <dbReference type="Proteomes" id="UP000365297"/>
    </source>
</evidence>
<evidence type="ECO:0000313" key="21">
    <source>
        <dbReference type="EMBL" id="RKA09491.1"/>
    </source>
</evidence>
<reference evidence="19" key="7">
    <citation type="submission" date="2020-05" db="EMBL/GenBank/DDBJ databases">
        <authorList>
            <consortium name="NCBI Pathogen Detection Project"/>
        </authorList>
    </citation>
    <scope>NUCLEOTIDE SEQUENCE</scope>
    <source>
        <strain evidence="17">09CEB371LM</strain>
        <strain evidence="19">2017-325981-023-01</strain>
        <strain evidence="18">DMG1500109</strain>
    </source>
</reference>
<evidence type="ECO:0000313" key="13">
    <source>
        <dbReference type="EMBL" id="EAH3293880.1"/>
    </source>
</evidence>
<sequence>MKIIGISLVNSLLILLVVLIHKIFFRVLLLGYENLVIYWGSFVLIYFILNLITNKILLPRGGIIENS</sequence>
<dbReference type="Proteomes" id="UP000546397">
    <property type="component" value="Unassembled WGS sequence"/>
</dbReference>
<dbReference type="Proteomes" id="UP000489121">
    <property type="component" value="Unassembled WGS sequence"/>
</dbReference>
<dbReference type="EMBL" id="AALGDA010000019">
    <property type="protein sequence ID" value="ECY9782889.1"/>
    <property type="molecule type" value="Genomic_DNA"/>
</dbReference>
<reference evidence="24 25" key="4">
    <citation type="submission" date="2018-06" db="EMBL/GenBank/DDBJ databases">
        <authorList>
            <consortium name="GenomeTrakr: Next Generation Sequencing Network for Food Pathogen Tracability"/>
        </authorList>
    </citation>
    <scope>NUCLEOTIDE SEQUENCE [LARGE SCALE GENOMIC DNA]</scope>
    <source>
        <strain evidence="3 25">CFSAN008042</strain>
        <strain evidence="8 33">CFSAN063727</strain>
        <strain evidence="5 26">FDA00006494</strain>
        <strain evidence="2 24">FDA00007096</strain>
        <strain evidence="4 28">FDA00008584</strain>
        <strain evidence="14 32">LS1344</strain>
    </source>
</reference>
<evidence type="ECO:0000313" key="18">
    <source>
        <dbReference type="EMBL" id="HAC1753549.1"/>
    </source>
</evidence>
<keyword evidence="1" id="KW-0472">Membrane</keyword>
<dbReference type="EMBL" id="AAAJWF010000003">
    <property type="protein sequence ID" value="EAC7480264.1"/>
    <property type="molecule type" value="Genomic_DNA"/>
</dbReference>
<reference evidence="21 22" key="1">
    <citation type="journal article" date="2018" name="BMC Genomics">
        <title>Genes significantly associated with lineage II food isolates of Listeria monocytogenes.</title>
        <authorList>
            <person name="Pirone-Davies C."/>
            <person name="Chen Y."/>
            <person name="Pightling A."/>
            <person name="Ryan G."/>
            <person name="Wang Y."/>
            <person name="Yao K."/>
            <person name="Hoffmann M."/>
            <person name="Allard M.W."/>
        </authorList>
    </citation>
    <scope>NUCLEOTIDE SEQUENCE [LARGE SCALE GENOMIC DNA]</scope>
    <source>
        <strain evidence="21 22">PNUSAL000550</strain>
    </source>
</reference>
<name>A0A1S7FH55_LISMN</name>
<evidence type="ECO:0000313" key="9">
    <source>
        <dbReference type="EMBL" id="EAG6989175.1"/>
    </source>
</evidence>
<evidence type="ECO:0000313" key="17">
    <source>
        <dbReference type="EMBL" id="HAA8052672.1"/>
    </source>
</evidence>
<dbReference type="Proteomes" id="UP000272537">
    <property type="component" value="Unassembled WGS sequence"/>
</dbReference>
<organism evidence="6 27">
    <name type="scientific">Listeria monocytogenes</name>
    <dbReference type="NCBI Taxonomy" id="1639"/>
    <lineage>
        <taxon>Bacteria</taxon>
        <taxon>Bacillati</taxon>
        <taxon>Bacillota</taxon>
        <taxon>Bacilli</taxon>
        <taxon>Bacillales</taxon>
        <taxon>Listeriaceae</taxon>
        <taxon>Listeria</taxon>
    </lineage>
</organism>
<evidence type="ECO:0000313" key="5">
    <source>
        <dbReference type="EMBL" id="EAE1339057.1"/>
    </source>
</evidence>
<dbReference type="RefSeq" id="WP_003725347.1">
    <property type="nucleotide sequence ID" value="NC_021825.2"/>
</dbReference>
<dbReference type="Proteomes" id="UP000843775">
    <property type="component" value="Unassembled WGS sequence"/>
</dbReference>
<evidence type="ECO:0000313" key="39">
    <source>
        <dbReference type="Proteomes" id="UP000843503"/>
    </source>
</evidence>
<evidence type="ECO:0000313" key="35">
    <source>
        <dbReference type="Proteomes" id="UP000533021"/>
    </source>
</evidence>
<evidence type="ECO:0000313" key="2">
    <source>
        <dbReference type="EMBL" id="EAC5550513.1"/>
    </source>
</evidence>
<evidence type="ECO:0000313" key="23">
    <source>
        <dbReference type="Proteomes" id="UP000358545"/>
    </source>
</evidence>
<evidence type="ECO:0000313" key="32">
    <source>
        <dbReference type="Proteomes" id="UP000527632"/>
    </source>
</evidence>
<dbReference type="EMBL" id="DAAEEB010000003">
    <property type="protein sequence ID" value="HAA8052672.1"/>
    <property type="molecule type" value="Genomic_DNA"/>
</dbReference>
<dbReference type="EMBL" id="AABEKY010000002">
    <property type="protein sequence ID" value="EAG9386606.1"/>
    <property type="molecule type" value="Genomic_DNA"/>
</dbReference>
<evidence type="ECO:0000313" key="40">
    <source>
        <dbReference type="Proteomes" id="UP000843775"/>
    </source>
</evidence>
<evidence type="ECO:0000313" key="7">
    <source>
        <dbReference type="EMBL" id="EAG0866143.1"/>
    </source>
</evidence>
<dbReference type="Proteomes" id="UP000358545">
    <property type="component" value="Unassembled WGS sequence"/>
</dbReference>
<dbReference type="EMBL" id="AAALRN010000002">
    <property type="protein sequence ID" value="EAD1184467.1"/>
    <property type="molecule type" value="Genomic_DNA"/>
</dbReference>
<feature type="transmembrane region" description="Helical" evidence="1">
    <location>
        <begin position="35"/>
        <end position="52"/>
    </location>
</feature>
<dbReference type="Proteomes" id="UP000528151">
    <property type="component" value="Unassembled WGS sequence"/>
</dbReference>
<dbReference type="KEGG" id="lmv:Y193_01705"/>
<evidence type="ECO:0000313" key="25">
    <source>
        <dbReference type="Proteomes" id="UP000368512"/>
    </source>
</evidence>
<reference evidence="31 38" key="6">
    <citation type="submission" date="2019-04" db="EMBL/GenBank/DDBJ databases">
        <authorList>
            <consortium name="GenomeTrakr network: Whole genome sequencing for foodborne pathogen traceback"/>
        </authorList>
    </citation>
    <scope>NUCLEOTIDE SEQUENCE [LARGE SCALE GENOMIC DNA]</scope>
    <source>
        <strain evidence="9 38">CFSAN004300</strain>
        <strain evidence="10 31">CFSAN072474</strain>
    </source>
</reference>
<dbReference type="Proteomes" id="UP000368512">
    <property type="component" value="Unassembled WGS sequence"/>
</dbReference>
<evidence type="ECO:0000313" key="27">
    <source>
        <dbReference type="Proteomes" id="UP000393182"/>
    </source>
</evidence>
<evidence type="ECO:0000313" key="8">
    <source>
        <dbReference type="EMBL" id="EAG4460858.1"/>
    </source>
</evidence>
<dbReference type="NCBIfam" id="NF037932">
    <property type="entry name" value="ocin_sys_WGxF"/>
    <property type="match status" value="1"/>
</dbReference>
<dbReference type="EMBL" id="DAAJZA010000001">
    <property type="protein sequence ID" value="HAC1753549.1"/>
    <property type="molecule type" value="Genomic_DNA"/>
</dbReference>
<dbReference type="Proteomes" id="UP000544530">
    <property type="component" value="Unassembled WGS sequence"/>
</dbReference>
<dbReference type="Proteomes" id="UP000548278">
    <property type="component" value="Unassembled WGS sequence"/>
</dbReference>
<dbReference type="EMBL" id="AANEHK010000001">
    <property type="protein sequence ID" value="EDO0984568.1"/>
    <property type="molecule type" value="Genomic_DNA"/>
</dbReference>
<keyword evidence="1" id="KW-1133">Transmembrane helix</keyword>
<keyword evidence="1" id="KW-0812">Transmembrane</keyword>
<dbReference type="Proteomes" id="UP000379076">
    <property type="component" value="Unassembled WGS sequence"/>
</dbReference>
<dbReference type="AlphaFoldDB" id="A0A1S7FH55"/>
<evidence type="ECO:0000313" key="11">
    <source>
        <dbReference type="EMBL" id="EAG9520846.1"/>
    </source>
</evidence>
<evidence type="ECO:0000313" key="4">
    <source>
        <dbReference type="EMBL" id="EAD1184467.1"/>
    </source>
</evidence>
<evidence type="ECO:0000313" key="37">
    <source>
        <dbReference type="Proteomes" id="UP000546397"/>
    </source>
</evidence>
<protein>
    <submittedName>
        <fullName evidence="18">Bacteriocin-like WGxF protein</fullName>
    </submittedName>
</protein>
<evidence type="ECO:0000313" key="14">
    <source>
        <dbReference type="EMBL" id="EAH4242622.1"/>
    </source>
</evidence>
<dbReference type="EMBL" id="DABJAN010000003">
    <property type="protein sequence ID" value="HAJ9593445.1"/>
    <property type="molecule type" value="Genomic_DNA"/>
</dbReference>
<dbReference type="Proteomes" id="UP000393182">
    <property type="component" value="Unassembled WGS sequence"/>
</dbReference>
<dbReference type="EMBL" id="QXLS01000002">
    <property type="protein sequence ID" value="RKA09491.1"/>
    <property type="molecule type" value="Genomic_DNA"/>
</dbReference>
<dbReference type="EMBL" id="AAAQQZ010000004">
    <property type="protein sequence ID" value="EAE1339057.1"/>
    <property type="molecule type" value="Genomic_DNA"/>
</dbReference>
<dbReference type="Proteomes" id="UP000843503">
    <property type="component" value="Unassembled WGS sequence"/>
</dbReference>
<evidence type="ECO:0000313" key="28">
    <source>
        <dbReference type="Proteomes" id="UP000403352"/>
    </source>
</evidence>
<reference evidence="7 23" key="3">
    <citation type="submission" date="2018-06" db="EMBL/GenBank/DDBJ databases">
        <authorList>
            <consortium name="PulseNet: The National Subtyping Network for Foodborne Disease Surveillance"/>
            <person name="Tarr C.L."/>
            <person name="Trees E."/>
            <person name="Katz L.S."/>
            <person name="Carleton-Romer H.A."/>
            <person name="Stroika S."/>
            <person name="Kucerova Z."/>
            <person name="Roache K.F."/>
            <person name="Sabol A.L."/>
            <person name="Besser J."/>
            <person name="Gerner-Smidt P."/>
        </authorList>
    </citation>
    <scope>NUCLEOTIDE SEQUENCE [LARGE SCALE GENOMIC DNA]</scope>
    <source>
        <strain evidence="7 23">PNUSAL002180</strain>
        <strain evidence="15 30">PNUSAL005692</strain>
    </source>
</reference>
<evidence type="ECO:0000313" key="3">
    <source>
        <dbReference type="EMBL" id="EAC7480264.1"/>
    </source>
</evidence>
<dbReference type="Proteomes" id="UP000467536">
    <property type="component" value="Unassembled WGS sequence"/>
</dbReference>
<dbReference type="Proteomes" id="UP000530452">
    <property type="component" value="Unassembled WGS sequence"/>
</dbReference>
<evidence type="ECO:0000313" key="38">
    <source>
        <dbReference type="Proteomes" id="UP000548278"/>
    </source>
</evidence>
<evidence type="ECO:0000313" key="20">
    <source>
        <dbReference type="EMBL" id="NYA00983.1"/>
    </source>
</evidence>
<evidence type="ECO:0000313" key="34">
    <source>
        <dbReference type="Proteomes" id="UP000530452"/>
    </source>
</evidence>
<evidence type="ECO:0000313" key="36">
    <source>
        <dbReference type="Proteomes" id="UP000544530"/>
    </source>
</evidence>
<evidence type="ECO:0000313" key="10">
    <source>
        <dbReference type="EMBL" id="EAG9386606.1"/>
    </source>
</evidence>
<evidence type="ECO:0000313" key="6">
    <source>
        <dbReference type="EMBL" id="EAE4941773.1"/>
    </source>
</evidence>
<evidence type="ECO:0000313" key="30">
    <source>
        <dbReference type="Proteomes" id="UP000489121"/>
    </source>
</evidence>
<dbReference type="Proteomes" id="UP000365297">
    <property type="component" value="Unassembled WGS sequence"/>
</dbReference>
<evidence type="ECO:0000313" key="26">
    <source>
        <dbReference type="Proteomes" id="UP000379076"/>
    </source>
</evidence>